<dbReference type="InterPro" id="IPR000719">
    <property type="entry name" value="Prot_kinase_dom"/>
</dbReference>
<evidence type="ECO:0000256" key="5">
    <source>
        <dbReference type="ARBA" id="ARBA00022840"/>
    </source>
</evidence>
<dbReference type="PROSITE" id="PS50011">
    <property type="entry name" value="PROTEIN_KINASE_DOM"/>
    <property type="match status" value="1"/>
</dbReference>
<evidence type="ECO:0000256" key="1">
    <source>
        <dbReference type="ARBA" id="ARBA00022527"/>
    </source>
</evidence>
<dbReference type="RefSeq" id="XP_036355249.1">
    <property type="nucleotide sequence ID" value="XM_036499356.1"/>
</dbReference>
<evidence type="ECO:0000256" key="2">
    <source>
        <dbReference type="ARBA" id="ARBA00022679"/>
    </source>
</evidence>
<dbReference type="SMART" id="SM00220">
    <property type="entry name" value="S_TKc"/>
    <property type="match status" value="1"/>
</dbReference>
<evidence type="ECO:0000256" key="4">
    <source>
        <dbReference type="ARBA" id="ARBA00022777"/>
    </source>
</evidence>
<organism evidence="7 8">
    <name type="scientific">Octopus sinensis</name>
    <name type="common">East Asian common octopus</name>
    <dbReference type="NCBI Taxonomy" id="2607531"/>
    <lineage>
        <taxon>Eukaryota</taxon>
        <taxon>Metazoa</taxon>
        <taxon>Spiralia</taxon>
        <taxon>Lophotrochozoa</taxon>
        <taxon>Mollusca</taxon>
        <taxon>Cephalopoda</taxon>
        <taxon>Coleoidea</taxon>
        <taxon>Octopodiformes</taxon>
        <taxon>Octopoda</taxon>
        <taxon>Incirrata</taxon>
        <taxon>Octopodidae</taxon>
        <taxon>Octopus</taxon>
    </lineage>
</organism>
<dbReference type="GO" id="GO:0000922">
    <property type="term" value="C:spindle pole"/>
    <property type="evidence" value="ECO:0007669"/>
    <property type="project" value="TreeGrafter"/>
</dbReference>
<protein>
    <submittedName>
        <fullName evidence="8">Serine/threonine-protein kinase PLK1-like</fullName>
    </submittedName>
</protein>
<dbReference type="InterPro" id="IPR008271">
    <property type="entry name" value="Ser/Thr_kinase_AS"/>
</dbReference>
<dbReference type="SUPFAM" id="SSF56112">
    <property type="entry name" value="Protein kinase-like (PK-like)"/>
    <property type="match status" value="1"/>
</dbReference>
<dbReference type="Gene3D" id="1.10.510.10">
    <property type="entry name" value="Transferase(Phosphotransferase) domain 1"/>
    <property type="match status" value="1"/>
</dbReference>
<gene>
    <name evidence="8" type="primary">LOC118761459</name>
</gene>
<evidence type="ECO:0000313" key="8">
    <source>
        <dbReference type="RefSeq" id="XP_036355249.1"/>
    </source>
</evidence>
<sequence>MVGERMKKGEVKEIMRQLCAGVEYIHSRSVIHRDIKPSNILFSANTVKLADFGLATQCKKVCGTPNYIAPEILHQSGYSFPVDIWSLGCVLYAFLLGRPPFHAHTVQETYARVRSGHFSMPNTLSPDWRTLLANMLSRDATRRPLIGSIHFSKLSSKEVPVKEVCCLVDCSRRSTRGQVFQTDKSVHRRSSHNL</sequence>
<dbReference type="GO" id="GO:0005737">
    <property type="term" value="C:cytoplasm"/>
    <property type="evidence" value="ECO:0007669"/>
    <property type="project" value="TreeGrafter"/>
</dbReference>
<name>A0A7E6EJ03_9MOLL</name>
<dbReference type="GO" id="GO:0005634">
    <property type="term" value="C:nucleus"/>
    <property type="evidence" value="ECO:0007669"/>
    <property type="project" value="TreeGrafter"/>
</dbReference>
<dbReference type="GO" id="GO:0000776">
    <property type="term" value="C:kinetochore"/>
    <property type="evidence" value="ECO:0007669"/>
    <property type="project" value="TreeGrafter"/>
</dbReference>
<dbReference type="GO" id="GO:0004674">
    <property type="term" value="F:protein serine/threonine kinase activity"/>
    <property type="evidence" value="ECO:0007669"/>
    <property type="project" value="UniProtKB-KW"/>
</dbReference>
<dbReference type="PANTHER" id="PTHR24345">
    <property type="entry name" value="SERINE/THREONINE-PROTEIN KINASE PLK"/>
    <property type="match status" value="1"/>
</dbReference>
<evidence type="ECO:0000256" key="3">
    <source>
        <dbReference type="ARBA" id="ARBA00022741"/>
    </source>
</evidence>
<dbReference type="GO" id="GO:0005524">
    <property type="term" value="F:ATP binding"/>
    <property type="evidence" value="ECO:0007669"/>
    <property type="project" value="UniProtKB-KW"/>
</dbReference>
<keyword evidence="4" id="KW-0418">Kinase</keyword>
<dbReference type="InterPro" id="IPR011009">
    <property type="entry name" value="Kinase-like_dom_sf"/>
</dbReference>
<dbReference type="Proteomes" id="UP000515154">
    <property type="component" value="Unplaced"/>
</dbReference>
<keyword evidence="1" id="KW-0723">Serine/threonine-protein kinase</keyword>
<dbReference type="GO" id="GO:0007052">
    <property type="term" value="P:mitotic spindle organization"/>
    <property type="evidence" value="ECO:0007669"/>
    <property type="project" value="TreeGrafter"/>
</dbReference>
<dbReference type="AlphaFoldDB" id="A0A7E6EJ03"/>
<dbReference type="PANTHER" id="PTHR24345:SF0">
    <property type="entry name" value="CELL CYCLE SERINE_THREONINE-PROTEIN KINASE CDC5_MSD2"/>
    <property type="match status" value="1"/>
</dbReference>
<reference evidence="8" key="1">
    <citation type="submission" date="2025-08" db="UniProtKB">
        <authorList>
            <consortium name="RefSeq"/>
        </authorList>
    </citation>
    <scope>IDENTIFICATION</scope>
</reference>
<feature type="domain" description="Protein kinase" evidence="6">
    <location>
        <begin position="1"/>
        <end position="153"/>
    </location>
</feature>
<keyword evidence="3" id="KW-0547">Nucleotide-binding</keyword>
<keyword evidence="2" id="KW-0808">Transferase</keyword>
<proteinExistence type="predicted"/>
<dbReference type="PROSITE" id="PS00108">
    <property type="entry name" value="PROTEIN_KINASE_ST"/>
    <property type="match status" value="1"/>
</dbReference>
<dbReference type="KEGG" id="osn:118761459"/>
<evidence type="ECO:0000313" key="7">
    <source>
        <dbReference type="Proteomes" id="UP000515154"/>
    </source>
</evidence>
<dbReference type="Pfam" id="PF00069">
    <property type="entry name" value="Pkinase"/>
    <property type="match status" value="1"/>
</dbReference>
<accession>A0A7E6EJ03</accession>
<keyword evidence="7" id="KW-1185">Reference proteome</keyword>
<evidence type="ECO:0000259" key="6">
    <source>
        <dbReference type="PROSITE" id="PS50011"/>
    </source>
</evidence>
<keyword evidence="5" id="KW-0067">ATP-binding</keyword>